<keyword evidence="4" id="KW-0342">GTP-binding</keyword>
<keyword evidence="6" id="KW-1185">Reference proteome</keyword>
<comment type="caution">
    <text evidence="5">The sequence shown here is derived from an EMBL/GenBank/DDBJ whole genome shotgun (WGS) entry which is preliminary data.</text>
</comment>
<evidence type="ECO:0000256" key="3">
    <source>
        <dbReference type="ARBA" id="ARBA00022741"/>
    </source>
</evidence>
<sequence>MYAELLQTAGTPEFATCALRIQKVVTLPTRAVRVVTYAQRKVYVHHYTQYMDECCFSEASETVDALIGDYAALDTSTTPGSTVTKMQPVGVMT</sequence>
<organism evidence="5 6">
    <name type="scientific">Cymbomonas tetramitiformis</name>
    <dbReference type="NCBI Taxonomy" id="36881"/>
    <lineage>
        <taxon>Eukaryota</taxon>
        <taxon>Viridiplantae</taxon>
        <taxon>Chlorophyta</taxon>
        <taxon>Pyramimonadophyceae</taxon>
        <taxon>Pyramimonadales</taxon>
        <taxon>Pyramimonadaceae</taxon>
        <taxon>Cymbomonas</taxon>
    </lineage>
</organism>
<dbReference type="GO" id="GO:0005874">
    <property type="term" value="C:microtubule"/>
    <property type="evidence" value="ECO:0007669"/>
    <property type="project" value="UniProtKB-KW"/>
</dbReference>
<evidence type="ECO:0000256" key="1">
    <source>
        <dbReference type="ARBA" id="ARBA00009636"/>
    </source>
</evidence>
<dbReference type="Gene3D" id="1.10.287.600">
    <property type="entry name" value="Helix hairpin bin"/>
    <property type="match status" value="1"/>
</dbReference>
<evidence type="ECO:0000256" key="4">
    <source>
        <dbReference type="ARBA" id="ARBA00023134"/>
    </source>
</evidence>
<dbReference type="EMBL" id="LGRX02030068">
    <property type="protein sequence ID" value="KAK3246206.1"/>
    <property type="molecule type" value="Genomic_DNA"/>
</dbReference>
<dbReference type="GO" id="GO:0005525">
    <property type="term" value="F:GTP binding"/>
    <property type="evidence" value="ECO:0007669"/>
    <property type="project" value="UniProtKB-KW"/>
</dbReference>
<dbReference type="InterPro" id="IPR023123">
    <property type="entry name" value="Tubulin_C"/>
</dbReference>
<dbReference type="SUPFAM" id="SSF55307">
    <property type="entry name" value="Tubulin C-terminal domain-like"/>
    <property type="match status" value="1"/>
</dbReference>
<accession>A0AAE0C0N6</accession>
<comment type="similarity">
    <text evidence="1">Belongs to the tubulin family.</text>
</comment>
<gene>
    <name evidence="5" type="ORF">CYMTET_44249</name>
</gene>
<proteinExistence type="inferred from homology"/>
<dbReference type="AlphaFoldDB" id="A0AAE0C0N6"/>
<evidence type="ECO:0000313" key="6">
    <source>
        <dbReference type="Proteomes" id="UP001190700"/>
    </source>
</evidence>
<name>A0AAE0C0N6_9CHLO</name>
<keyword evidence="2" id="KW-0493">Microtubule</keyword>
<evidence type="ECO:0000256" key="2">
    <source>
        <dbReference type="ARBA" id="ARBA00022701"/>
    </source>
</evidence>
<evidence type="ECO:0000313" key="5">
    <source>
        <dbReference type="EMBL" id="KAK3246206.1"/>
    </source>
</evidence>
<keyword evidence="3" id="KW-0547">Nucleotide-binding</keyword>
<dbReference type="InterPro" id="IPR008280">
    <property type="entry name" value="Tub_FtsZ_C"/>
</dbReference>
<dbReference type="Proteomes" id="UP001190700">
    <property type="component" value="Unassembled WGS sequence"/>
</dbReference>
<reference evidence="5 6" key="1">
    <citation type="journal article" date="2015" name="Genome Biol. Evol.">
        <title>Comparative Genomics of a Bacterivorous Green Alga Reveals Evolutionary Causalities and Consequences of Phago-Mixotrophic Mode of Nutrition.</title>
        <authorList>
            <person name="Burns J.A."/>
            <person name="Paasch A."/>
            <person name="Narechania A."/>
            <person name="Kim E."/>
        </authorList>
    </citation>
    <scope>NUCLEOTIDE SEQUENCE [LARGE SCALE GENOMIC DNA]</scope>
    <source>
        <strain evidence="5 6">PLY_AMNH</strain>
    </source>
</reference>
<protein>
    <submittedName>
        <fullName evidence="5">Uncharacterized protein</fullName>
    </submittedName>
</protein>